<keyword evidence="2" id="KW-0472">Membrane</keyword>
<reference evidence="4 5" key="1">
    <citation type="submission" date="2022-08" db="EMBL/GenBank/DDBJ databases">
        <title>Paenibacillus endoradicis sp. nov., Paenibacillus radicibacter sp. nov and Paenibacillus pararadicis sp. nov., three cold-adapted plant growth-promoting bacteria isolated from root of Larix gmelinii in Great Khingan.</title>
        <authorList>
            <person name="Xue H."/>
        </authorList>
    </citation>
    <scope>NUCLEOTIDE SEQUENCE [LARGE SCALE GENOMIC DNA]</scope>
    <source>
        <strain evidence="4 5">N5-1-1-5</strain>
    </source>
</reference>
<dbReference type="SUPFAM" id="SSF110997">
    <property type="entry name" value="Sporulation related repeat"/>
    <property type="match status" value="1"/>
</dbReference>
<comment type="caution">
    <text evidence="4">The sequence shown here is derived from an EMBL/GenBank/DDBJ whole genome shotgun (WGS) entry which is preliminary data.</text>
</comment>
<dbReference type="EMBL" id="JANQBD010000001">
    <property type="protein sequence ID" value="MCR8629599.1"/>
    <property type="molecule type" value="Genomic_DNA"/>
</dbReference>
<accession>A0ABT1Y8S8</accession>
<gene>
    <name evidence="4" type="ORF">NV381_00150</name>
</gene>
<feature type="compositionally biased region" description="Polar residues" evidence="1">
    <location>
        <begin position="188"/>
        <end position="198"/>
    </location>
</feature>
<evidence type="ECO:0000313" key="4">
    <source>
        <dbReference type="EMBL" id="MCR8629599.1"/>
    </source>
</evidence>
<dbReference type="Proteomes" id="UP001300012">
    <property type="component" value="Unassembled WGS sequence"/>
</dbReference>
<feature type="domain" description="SPOR" evidence="3">
    <location>
        <begin position="262"/>
        <end position="323"/>
    </location>
</feature>
<evidence type="ECO:0000313" key="5">
    <source>
        <dbReference type="Proteomes" id="UP001300012"/>
    </source>
</evidence>
<feature type="compositionally biased region" description="Polar residues" evidence="1">
    <location>
        <begin position="206"/>
        <end position="225"/>
    </location>
</feature>
<dbReference type="InterPro" id="IPR007730">
    <property type="entry name" value="SPOR-like_dom"/>
</dbReference>
<dbReference type="Gene3D" id="3.30.70.1070">
    <property type="entry name" value="Sporulation related repeat"/>
    <property type="match status" value="1"/>
</dbReference>
<dbReference type="Pfam" id="PF05036">
    <property type="entry name" value="SPOR"/>
    <property type="match status" value="1"/>
</dbReference>
<keyword evidence="2" id="KW-0812">Transmembrane</keyword>
<feature type="transmembrane region" description="Helical" evidence="2">
    <location>
        <begin position="162"/>
        <end position="184"/>
    </location>
</feature>
<evidence type="ECO:0000259" key="3">
    <source>
        <dbReference type="Pfam" id="PF05036"/>
    </source>
</evidence>
<name>A0ABT1Y8S8_9BACL</name>
<evidence type="ECO:0000256" key="2">
    <source>
        <dbReference type="SAM" id="Phobius"/>
    </source>
</evidence>
<keyword evidence="5" id="KW-1185">Reference proteome</keyword>
<dbReference type="InterPro" id="IPR036680">
    <property type="entry name" value="SPOR-like_sf"/>
</dbReference>
<keyword evidence="2" id="KW-1133">Transmembrane helix</keyword>
<protein>
    <submittedName>
        <fullName evidence="4">SPOR domain-containing protein</fullName>
    </submittedName>
</protein>
<sequence>MNNAKMTFRFENGKHKNSGRVVKEQPKVIPLHNEEYTVIRSEDVDVEQTSVEMESVATPPSSRLHNSRSETFIDAQPLNQYTNDFGGWQSSFDTETQRVEKLIRESAKVEYHPETGYMDNQNNRNVRRDDESEYEPIRDHRWYVPEETVYVSQSSGSSWLKVAASVAGAVVTGIAFGFFVLSMFSQDTQSPKGGNTSPPAGAAGSTVASTQTNGQTNGTAVTKLPVSSSANTGQAAAPVMAPVASGSPVVTAVNIPGKTIAFLQSGVFSTPQAADTAQAELKKKGLAAVSDSGDKFPVYVGMSMTRDEALGLAQQFQQKKTDVIIKSIELPALTKIKWSAKPSEGLSVYLSQGDKLLQTLTPLTLTHLTQAQPAALDAAALQSIKTAHQMWTGLAAGANEGLADEARASVQKMGNAMNTAIASLDEYKKNPSQSYMWQTQNAMMQYVLAQKELRKLVSAQ</sequence>
<organism evidence="4 5">
    <name type="scientific">Paenibacillus radicis</name>
    <name type="common">ex Xue et al. 2023</name>
    <dbReference type="NCBI Taxonomy" id="2972489"/>
    <lineage>
        <taxon>Bacteria</taxon>
        <taxon>Bacillati</taxon>
        <taxon>Bacillota</taxon>
        <taxon>Bacilli</taxon>
        <taxon>Bacillales</taxon>
        <taxon>Paenibacillaceae</taxon>
        <taxon>Paenibacillus</taxon>
    </lineage>
</organism>
<dbReference type="RefSeq" id="WP_258211227.1">
    <property type="nucleotide sequence ID" value="NZ_JANQBD010000001.1"/>
</dbReference>
<feature type="region of interest" description="Disordered" evidence="1">
    <location>
        <begin position="188"/>
        <end position="225"/>
    </location>
</feature>
<evidence type="ECO:0000256" key="1">
    <source>
        <dbReference type="SAM" id="MobiDB-lite"/>
    </source>
</evidence>
<proteinExistence type="predicted"/>